<dbReference type="InterPro" id="IPR001087">
    <property type="entry name" value="GDSL"/>
</dbReference>
<dbReference type="Pfam" id="PF00657">
    <property type="entry name" value="Lipase_GDSL"/>
    <property type="match status" value="1"/>
</dbReference>
<organism evidence="3 4">
    <name type="scientific">Apodospora peruviana</name>
    <dbReference type="NCBI Taxonomy" id="516989"/>
    <lineage>
        <taxon>Eukaryota</taxon>
        <taxon>Fungi</taxon>
        <taxon>Dikarya</taxon>
        <taxon>Ascomycota</taxon>
        <taxon>Pezizomycotina</taxon>
        <taxon>Sordariomycetes</taxon>
        <taxon>Sordariomycetidae</taxon>
        <taxon>Sordariales</taxon>
        <taxon>Lasiosphaeriaceae</taxon>
        <taxon>Apodospora</taxon>
    </lineage>
</organism>
<keyword evidence="1" id="KW-0378">Hydrolase</keyword>
<keyword evidence="2" id="KW-0732">Signal</keyword>
<dbReference type="Proteomes" id="UP001283341">
    <property type="component" value="Unassembled WGS sequence"/>
</dbReference>
<dbReference type="AlphaFoldDB" id="A0AAE0HWT9"/>
<evidence type="ECO:0000256" key="2">
    <source>
        <dbReference type="SAM" id="SignalP"/>
    </source>
</evidence>
<dbReference type="SUPFAM" id="SSF52266">
    <property type="entry name" value="SGNH hydrolase"/>
    <property type="match status" value="1"/>
</dbReference>
<reference evidence="3" key="1">
    <citation type="journal article" date="2023" name="Mol. Phylogenet. Evol.">
        <title>Genome-scale phylogeny and comparative genomics of the fungal order Sordariales.</title>
        <authorList>
            <person name="Hensen N."/>
            <person name="Bonometti L."/>
            <person name="Westerberg I."/>
            <person name="Brannstrom I.O."/>
            <person name="Guillou S."/>
            <person name="Cros-Aarteil S."/>
            <person name="Calhoun S."/>
            <person name="Haridas S."/>
            <person name="Kuo A."/>
            <person name="Mondo S."/>
            <person name="Pangilinan J."/>
            <person name="Riley R."/>
            <person name="LaButti K."/>
            <person name="Andreopoulos B."/>
            <person name="Lipzen A."/>
            <person name="Chen C."/>
            <person name="Yan M."/>
            <person name="Daum C."/>
            <person name="Ng V."/>
            <person name="Clum A."/>
            <person name="Steindorff A."/>
            <person name="Ohm R.A."/>
            <person name="Martin F."/>
            <person name="Silar P."/>
            <person name="Natvig D.O."/>
            <person name="Lalanne C."/>
            <person name="Gautier V."/>
            <person name="Ament-Velasquez S.L."/>
            <person name="Kruys A."/>
            <person name="Hutchinson M.I."/>
            <person name="Powell A.J."/>
            <person name="Barry K."/>
            <person name="Miller A.N."/>
            <person name="Grigoriev I.V."/>
            <person name="Debuchy R."/>
            <person name="Gladieux P."/>
            <person name="Hiltunen Thoren M."/>
            <person name="Johannesson H."/>
        </authorList>
    </citation>
    <scope>NUCLEOTIDE SEQUENCE</scope>
    <source>
        <strain evidence="3">CBS 118394</strain>
    </source>
</reference>
<feature type="chain" id="PRO_5042180196" evidence="2">
    <location>
        <begin position="22"/>
        <end position="309"/>
    </location>
</feature>
<dbReference type="Gene3D" id="3.40.50.1110">
    <property type="entry name" value="SGNH hydrolase"/>
    <property type="match status" value="1"/>
</dbReference>
<evidence type="ECO:0000256" key="1">
    <source>
        <dbReference type="ARBA" id="ARBA00022801"/>
    </source>
</evidence>
<dbReference type="CDD" id="cd01846">
    <property type="entry name" value="fatty_acyltransferase_like"/>
    <property type="match status" value="1"/>
</dbReference>
<feature type="signal peptide" evidence="2">
    <location>
        <begin position="1"/>
        <end position="21"/>
    </location>
</feature>
<keyword evidence="4" id="KW-1185">Reference proteome</keyword>
<dbReference type="EMBL" id="JAUEDM010000007">
    <property type="protein sequence ID" value="KAK3314304.1"/>
    <property type="molecule type" value="Genomic_DNA"/>
</dbReference>
<dbReference type="PANTHER" id="PTHR45648">
    <property type="entry name" value="GDSL LIPASE/ACYLHYDROLASE FAMILY PROTEIN (AFU_ORTHOLOGUE AFUA_4G14700)"/>
    <property type="match status" value="1"/>
</dbReference>
<accession>A0AAE0HWT9</accession>
<gene>
    <name evidence="3" type="ORF">B0H66DRAFT_630867</name>
</gene>
<dbReference type="PANTHER" id="PTHR45648:SF22">
    <property type="entry name" value="GDSL LIPASE_ACYLHYDROLASE FAMILY PROTEIN (AFU_ORTHOLOGUE AFUA_4G14700)"/>
    <property type="match status" value="1"/>
</dbReference>
<name>A0AAE0HWT9_9PEZI</name>
<dbReference type="GO" id="GO:0016788">
    <property type="term" value="F:hydrolase activity, acting on ester bonds"/>
    <property type="evidence" value="ECO:0007669"/>
    <property type="project" value="InterPro"/>
</dbReference>
<dbReference type="InterPro" id="IPR051058">
    <property type="entry name" value="GDSL_Est/Lipase"/>
</dbReference>
<evidence type="ECO:0000313" key="4">
    <source>
        <dbReference type="Proteomes" id="UP001283341"/>
    </source>
</evidence>
<reference evidence="3" key="2">
    <citation type="submission" date="2023-06" db="EMBL/GenBank/DDBJ databases">
        <authorList>
            <consortium name="Lawrence Berkeley National Laboratory"/>
            <person name="Haridas S."/>
            <person name="Hensen N."/>
            <person name="Bonometti L."/>
            <person name="Westerberg I."/>
            <person name="Brannstrom I.O."/>
            <person name="Guillou S."/>
            <person name="Cros-Aarteil S."/>
            <person name="Calhoun S."/>
            <person name="Kuo A."/>
            <person name="Mondo S."/>
            <person name="Pangilinan J."/>
            <person name="Riley R."/>
            <person name="Labutti K."/>
            <person name="Andreopoulos B."/>
            <person name="Lipzen A."/>
            <person name="Chen C."/>
            <person name="Yanf M."/>
            <person name="Daum C."/>
            <person name="Ng V."/>
            <person name="Clum A."/>
            <person name="Steindorff A."/>
            <person name="Ohm R."/>
            <person name="Martin F."/>
            <person name="Silar P."/>
            <person name="Natvig D."/>
            <person name="Lalanne C."/>
            <person name="Gautier V."/>
            <person name="Ament-Velasquez S.L."/>
            <person name="Kruys A."/>
            <person name="Hutchinson M.I."/>
            <person name="Powell A.J."/>
            <person name="Barry K."/>
            <person name="Miller A.N."/>
            <person name="Grigoriev I.V."/>
            <person name="Debuchy R."/>
            <person name="Gladieux P."/>
            <person name="Thoren M.H."/>
            <person name="Johannesson H."/>
        </authorList>
    </citation>
    <scope>NUCLEOTIDE SEQUENCE</scope>
    <source>
        <strain evidence="3">CBS 118394</strain>
    </source>
</reference>
<protein>
    <submittedName>
        <fullName evidence="3">GDSL lipase/esterase</fullName>
    </submittedName>
</protein>
<evidence type="ECO:0000313" key="3">
    <source>
        <dbReference type="EMBL" id="KAK3314304.1"/>
    </source>
</evidence>
<dbReference type="InterPro" id="IPR036514">
    <property type="entry name" value="SGNH_hydro_sf"/>
</dbReference>
<sequence>MISLTRALFVGGFGLASLATALPVSSEPEDNALAARFLGTKYLFIFGDSYTATGFNPSGTKPSSANPIGNPALPGSTFSGGYDWPGYLVTSFNTSQTLLYNYAVGGATVDSNLVAPPGNGIKSFVEQTAQWKSGVGTKPSYAPWTSDNTLAGAFFGINDVLQKYWKNQDAPVTQMVDRYFENFQTLYAGGVRNFFFITVPPLDKVPQIAAQSATGRAKVMANVNSFNSQLATRLATFATQNANVTAVVVESAGPINAAISNPKQYQASDATCQNRNGKSCLWWDNLHPGTAIHKLLAEAVATAFKGSFF</sequence>
<proteinExistence type="predicted"/>
<comment type="caution">
    <text evidence="3">The sequence shown here is derived from an EMBL/GenBank/DDBJ whole genome shotgun (WGS) entry which is preliminary data.</text>
</comment>